<accession>A0ABS3KR12</accession>
<organism evidence="1 2">
    <name type="scientific">Roseomonas haemaphysalidis</name>
    <dbReference type="NCBI Taxonomy" id="2768162"/>
    <lineage>
        <taxon>Bacteria</taxon>
        <taxon>Pseudomonadati</taxon>
        <taxon>Pseudomonadota</taxon>
        <taxon>Alphaproteobacteria</taxon>
        <taxon>Acetobacterales</taxon>
        <taxon>Roseomonadaceae</taxon>
        <taxon>Roseomonas</taxon>
    </lineage>
</organism>
<reference evidence="1 2" key="1">
    <citation type="submission" date="2020-09" db="EMBL/GenBank/DDBJ databases">
        <title>Roseomonas.</title>
        <authorList>
            <person name="Zhu W."/>
        </authorList>
    </citation>
    <scope>NUCLEOTIDE SEQUENCE [LARGE SCALE GENOMIC DNA]</scope>
    <source>
        <strain evidence="1 2">573</strain>
    </source>
</reference>
<dbReference type="Proteomes" id="UP001518989">
    <property type="component" value="Unassembled WGS sequence"/>
</dbReference>
<keyword evidence="2" id="KW-1185">Reference proteome</keyword>
<name>A0ABS3KR12_9PROT</name>
<proteinExistence type="predicted"/>
<comment type="caution">
    <text evidence="1">The sequence shown here is derived from an EMBL/GenBank/DDBJ whole genome shotgun (WGS) entry which is preliminary data.</text>
</comment>
<dbReference type="EMBL" id="JACTNG010000006">
    <property type="protein sequence ID" value="MBO1079906.1"/>
    <property type="molecule type" value="Genomic_DNA"/>
</dbReference>
<evidence type="ECO:0000313" key="2">
    <source>
        <dbReference type="Proteomes" id="UP001518989"/>
    </source>
</evidence>
<gene>
    <name evidence="1" type="ORF">IAI61_12770</name>
</gene>
<evidence type="ECO:0000313" key="1">
    <source>
        <dbReference type="EMBL" id="MBO1079906.1"/>
    </source>
</evidence>
<protein>
    <submittedName>
        <fullName evidence="1">Uncharacterized protein</fullName>
    </submittedName>
</protein>
<sequence>MPAGYSEGHYEGQRYGITLSASADGRRRWLYGEELGGTGRVSANLYRLADGRVALRPCEMPEAWVMGFVIGFVPDGTGR</sequence>